<gene>
    <name evidence="8" type="ORF">BCR42DRAFT_486308</name>
</gene>
<organism evidence="8 9">
    <name type="scientific">Absidia repens</name>
    <dbReference type="NCBI Taxonomy" id="90262"/>
    <lineage>
        <taxon>Eukaryota</taxon>
        <taxon>Fungi</taxon>
        <taxon>Fungi incertae sedis</taxon>
        <taxon>Mucoromycota</taxon>
        <taxon>Mucoromycotina</taxon>
        <taxon>Mucoromycetes</taxon>
        <taxon>Mucorales</taxon>
        <taxon>Cunninghamellaceae</taxon>
        <taxon>Absidia</taxon>
    </lineage>
</organism>
<name>A0A1X2IXF9_9FUNG</name>
<dbReference type="STRING" id="90262.A0A1X2IXF9"/>
<comment type="function">
    <text evidence="6">Irreversibly catalyzes the reduction of fumarate to succinate.</text>
</comment>
<keyword evidence="4 6" id="KW-0560">Oxidoreductase</keyword>
<evidence type="ECO:0000259" key="7">
    <source>
        <dbReference type="Pfam" id="PF00890"/>
    </source>
</evidence>
<dbReference type="EC" id="1.3.1.6" evidence="6"/>
<reference evidence="8 9" key="1">
    <citation type="submission" date="2016-07" db="EMBL/GenBank/DDBJ databases">
        <title>Pervasive Adenine N6-methylation of Active Genes in Fungi.</title>
        <authorList>
            <consortium name="DOE Joint Genome Institute"/>
            <person name="Mondo S.J."/>
            <person name="Dannebaum R.O."/>
            <person name="Kuo R.C."/>
            <person name="Labutti K."/>
            <person name="Haridas S."/>
            <person name="Kuo A."/>
            <person name="Salamov A."/>
            <person name="Ahrendt S.R."/>
            <person name="Lipzen A."/>
            <person name="Sullivan W."/>
            <person name="Andreopoulos W.B."/>
            <person name="Clum A."/>
            <person name="Lindquist E."/>
            <person name="Daum C."/>
            <person name="Ramamoorthy G.K."/>
            <person name="Gryganskyi A."/>
            <person name="Culley D."/>
            <person name="Magnuson J.K."/>
            <person name="James T.Y."/>
            <person name="O'Malley M.A."/>
            <person name="Stajich J.E."/>
            <person name="Spatafora J.W."/>
            <person name="Visel A."/>
            <person name="Grigoriev I.V."/>
        </authorList>
    </citation>
    <scope>NUCLEOTIDE SEQUENCE [LARGE SCALE GENOMIC DNA]</scope>
    <source>
        <strain evidence="8 9">NRRL 1336</strain>
    </source>
</reference>
<dbReference type="FunFam" id="3.90.700.10:FF:000007">
    <property type="entry name" value="NADH-dependent fumarate reductase"/>
    <property type="match status" value="1"/>
</dbReference>
<dbReference type="PANTHER" id="PTHR43400">
    <property type="entry name" value="FUMARATE REDUCTASE"/>
    <property type="match status" value="1"/>
</dbReference>
<dbReference type="EMBL" id="MCGE01000002">
    <property type="protein sequence ID" value="ORZ23972.1"/>
    <property type="molecule type" value="Genomic_DNA"/>
</dbReference>
<comment type="similarity">
    <text evidence="1 6">Belongs to the FAD-dependent oxidoreductase 2 family. FRD/SDH subfamily.</text>
</comment>
<dbReference type="InterPro" id="IPR036188">
    <property type="entry name" value="FAD/NAD-bd_sf"/>
</dbReference>
<feature type="domain" description="FAD-dependent oxidoreductase 2 FAD-binding" evidence="7">
    <location>
        <begin position="7"/>
        <end position="471"/>
    </location>
</feature>
<dbReference type="InterPro" id="IPR027477">
    <property type="entry name" value="Succ_DH/fumarate_Rdtase_cat_sf"/>
</dbReference>
<sequence>MTPTSTIAIVGGGLAGLSAALEAFDQANKHKTHATPPKIILLEKEKNIGGNSMKASSGINAVEPKNNDTMDDFYQDTIQAGHGQPELVRKLVQESPSALAWLTEAGVDLSVVSQCGGHSRARTHRCPPGPNGMPVPVGFKLVDTLKKRAQQLGIDMQTNARVTSLLLNNHNSNQSPSSYWTLTINGDTELKADSLVLTSGGFGGQIHASMENNIPTLLKEYAPQWVDRATTNGPWANGDGVRLGLALGAATIDMDQVQIHPTGFVDPSDPDAMTKFLAPEALRAYGGILLNAQGQRFVNELTTRDKLTQAILAQTHNDGNGGPVVIYLVLSEQAAKDFGASTLGFYAKKGLVQEIKRDDNQTANEDVTLTLARAMGLDDATTLTMTFKDYDGYTEKDPFGKTRFPSKMLTSPGYWLARITPCVHYTMGGLKINTDAQILSKDNETPIPGLFGAGEVTGGVHGSNRLAGNSLLECVVYGRTAGCQAYQHLVR</sequence>
<keyword evidence="2 6" id="KW-0285">Flavoprotein</keyword>
<dbReference type="InterPro" id="IPR003953">
    <property type="entry name" value="FAD-dep_OxRdtase_2_FAD-bd"/>
</dbReference>
<dbReference type="SUPFAM" id="SSF56425">
    <property type="entry name" value="Succinate dehydrogenase/fumarate reductase flavoprotein, catalytic domain"/>
    <property type="match status" value="1"/>
</dbReference>
<dbReference type="Gene3D" id="3.50.50.60">
    <property type="entry name" value="FAD/NAD(P)-binding domain"/>
    <property type="match status" value="1"/>
</dbReference>
<dbReference type="NCBIfam" id="TIGR01813">
    <property type="entry name" value="flavo_cyto_c"/>
    <property type="match status" value="1"/>
</dbReference>
<evidence type="ECO:0000313" key="8">
    <source>
        <dbReference type="EMBL" id="ORZ23972.1"/>
    </source>
</evidence>
<protein>
    <recommendedName>
        <fullName evidence="6">Fumarate reductase</fullName>
        <ecNumber evidence="6">1.3.1.6</ecNumber>
    </recommendedName>
</protein>
<accession>A0A1X2IXF9</accession>
<dbReference type="OrthoDB" id="10252157at2759"/>
<evidence type="ECO:0000256" key="3">
    <source>
        <dbReference type="ARBA" id="ARBA00022827"/>
    </source>
</evidence>
<evidence type="ECO:0000256" key="4">
    <source>
        <dbReference type="ARBA" id="ARBA00023002"/>
    </source>
</evidence>
<dbReference type="PANTHER" id="PTHR43400:SF7">
    <property type="entry name" value="FAD-DEPENDENT OXIDOREDUCTASE 2 FAD BINDING DOMAIN-CONTAINING PROTEIN"/>
    <property type="match status" value="1"/>
</dbReference>
<dbReference type="GO" id="GO:0016156">
    <property type="term" value="F:fumarate reductase (NADH) activity"/>
    <property type="evidence" value="ECO:0007669"/>
    <property type="project" value="UniProtKB-EC"/>
</dbReference>
<evidence type="ECO:0000256" key="2">
    <source>
        <dbReference type="ARBA" id="ARBA00022630"/>
    </source>
</evidence>
<dbReference type="Gene3D" id="3.90.700.10">
    <property type="entry name" value="Succinate dehydrogenase/fumarate reductase flavoprotein, catalytic domain"/>
    <property type="match status" value="1"/>
</dbReference>
<dbReference type="GO" id="GO:0010181">
    <property type="term" value="F:FMN binding"/>
    <property type="evidence" value="ECO:0007669"/>
    <property type="project" value="InterPro"/>
</dbReference>
<evidence type="ECO:0000313" key="9">
    <source>
        <dbReference type="Proteomes" id="UP000193560"/>
    </source>
</evidence>
<dbReference type="Proteomes" id="UP000193560">
    <property type="component" value="Unassembled WGS sequence"/>
</dbReference>
<comment type="catalytic activity">
    <reaction evidence="5 6">
        <text>succinate + NAD(+) = fumarate + NADH + H(+)</text>
        <dbReference type="Rhea" id="RHEA:18281"/>
        <dbReference type="ChEBI" id="CHEBI:15378"/>
        <dbReference type="ChEBI" id="CHEBI:29806"/>
        <dbReference type="ChEBI" id="CHEBI:30031"/>
        <dbReference type="ChEBI" id="CHEBI:57540"/>
        <dbReference type="ChEBI" id="CHEBI:57945"/>
        <dbReference type="EC" id="1.3.1.6"/>
    </reaction>
</comment>
<keyword evidence="3 6" id="KW-0274">FAD</keyword>
<evidence type="ECO:0000256" key="1">
    <source>
        <dbReference type="ARBA" id="ARBA00008040"/>
    </source>
</evidence>
<evidence type="ECO:0000256" key="5">
    <source>
        <dbReference type="ARBA" id="ARBA00050832"/>
    </source>
</evidence>
<comment type="cofactor">
    <cofactor evidence="6">
        <name>FAD</name>
        <dbReference type="ChEBI" id="CHEBI:57692"/>
    </cofactor>
    <text evidence="6">Binds 1 FAD per monomer.</text>
</comment>
<dbReference type="InterPro" id="IPR050315">
    <property type="entry name" value="FAD-oxidoreductase_2"/>
</dbReference>
<dbReference type="AlphaFoldDB" id="A0A1X2IXF9"/>
<proteinExistence type="inferred from homology"/>
<comment type="caution">
    <text evidence="8">The sequence shown here is derived from an EMBL/GenBank/DDBJ whole genome shotgun (WGS) entry which is preliminary data.</text>
</comment>
<keyword evidence="9" id="KW-1185">Reference proteome</keyword>
<dbReference type="InterPro" id="IPR010960">
    <property type="entry name" value="Flavocytochrome_c"/>
</dbReference>
<dbReference type="SUPFAM" id="SSF51905">
    <property type="entry name" value="FAD/NAD(P)-binding domain"/>
    <property type="match status" value="1"/>
</dbReference>
<evidence type="ECO:0000256" key="6">
    <source>
        <dbReference type="RuleBase" id="RU366062"/>
    </source>
</evidence>
<dbReference type="Pfam" id="PF00890">
    <property type="entry name" value="FAD_binding_2"/>
    <property type="match status" value="1"/>
</dbReference>